<dbReference type="PANTHER" id="PTHR42852:SF6">
    <property type="entry name" value="THIOL:DISULFIDE INTERCHANGE PROTEIN DSBE"/>
    <property type="match status" value="1"/>
</dbReference>
<evidence type="ECO:0000313" key="7">
    <source>
        <dbReference type="EMBL" id="TDQ09760.1"/>
    </source>
</evidence>
<gene>
    <name evidence="7" type="ORF">ATK78_1919</name>
</gene>
<dbReference type="InterPro" id="IPR013766">
    <property type="entry name" value="Thioredoxin_domain"/>
</dbReference>
<keyword evidence="2" id="KW-0201">Cytochrome c-type biogenesis</keyword>
<keyword evidence="4" id="KW-0676">Redox-active center</keyword>
<protein>
    <submittedName>
        <fullName evidence="7">Peroxiredoxin</fullName>
    </submittedName>
</protein>
<dbReference type="InterPro" id="IPR036249">
    <property type="entry name" value="Thioredoxin-like_sf"/>
</dbReference>
<feature type="domain" description="Thioredoxin" evidence="6">
    <location>
        <begin position="327"/>
        <end position="471"/>
    </location>
</feature>
<feature type="chain" id="PRO_5020605537" evidence="5">
    <location>
        <begin position="19"/>
        <end position="472"/>
    </location>
</feature>
<evidence type="ECO:0000256" key="5">
    <source>
        <dbReference type="SAM" id="SignalP"/>
    </source>
</evidence>
<sequence length="472" mass="54260">MKRLIILFLLLGTIPAVSFGQNDSTYFLQGNIRNYDQSSFNLVNEGFFEWKDYNILVDNKGNFSKKIRTEGIQNFILRLNNETITLFAVPGDTITLKWDNKNIAKTLTVRGKSKERTMELQTKIELFYLAQKISDGPDQKTSDTAKYRAINNAFNQEIMYIHGVPHTENFDKIAYDIYYKYMNMLLSARLHDKFKLTITDNLVRDAINKKIPTVLLDYKLINEFAFNKSALYRKFIYDWVRLYRIFDGAVAINSIKSNHVKTHYLLGQAVIDIQRIKDWYAAVLIKDGFESSEFSNTVEIYNQYLQEGKTPEFKVQLTKYYTNLKNLSPGQSAPGFSLKDMDGNTVSLNDFLGKLVYIDFWGVHCGPCRKDILDNGFAVHEKYKDKEVVFVNICTDETEKPWKKATGSLNLKGVNLIVEKPNDSAVSKDYNVNSIPRYVLVGKDGKIILSTAPGLWELARETENILDVSLKN</sequence>
<evidence type="ECO:0000313" key="8">
    <source>
        <dbReference type="Proteomes" id="UP000295620"/>
    </source>
</evidence>
<dbReference type="Pfam" id="PF08534">
    <property type="entry name" value="Redoxin"/>
    <property type="match status" value="1"/>
</dbReference>
<organism evidence="7 8">
    <name type="scientific">Pedobacter metabolipauper</name>
    <dbReference type="NCBI Taxonomy" id="425513"/>
    <lineage>
        <taxon>Bacteria</taxon>
        <taxon>Pseudomonadati</taxon>
        <taxon>Bacteroidota</taxon>
        <taxon>Sphingobacteriia</taxon>
        <taxon>Sphingobacteriales</taxon>
        <taxon>Sphingobacteriaceae</taxon>
        <taxon>Pedobacter</taxon>
    </lineage>
</organism>
<dbReference type="PANTHER" id="PTHR42852">
    <property type="entry name" value="THIOL:DISULFIDE INTERCHANGE PROTEIN DSBE"/>
    <property type="match status" value="1"/>
</dbReference>
<dbReference type="EMBL" id="SNYC01000004">
    <property type="protein sequence ID" value="TDQ09760.1"/>
    <property type="molecule type" value="Genomic_DNA"/>
</dbReference>
<dbReference type="SUPFAM" id="SSF52833">
    <property type="entry name" value="Thioredoxin-like"/>
    <property type="match status" value="1"/>
</dbReference>
<keyword evidence="8" id="KW-1185">Reference proteome</keyword>
<reference evidence="7 8" key="1">
    <citation type="submission" date="2019-03" db="EMBL/GenBank/DDBJ databases">
        <title>Genomic Encyclopedia of Archaeal and Bacterial Type Strains, Phase II (KMG-II): from individual species to whole genera.</title>
        <authorList>
            <person name="Goeker M."/>
        </authorList>
    </citation>
    <scope>NUCLEOTIDE SEQUENCE [LARGE SCALE GENOMIC DNA]</scope>
    <source>
        <strain evidence="7 8">DSM 19035</strain>
    </source>
</reference>
<dbReference type="GO" id="GO:0016491">
    <property type="term" value="F:oxidoreductase activity"/>
    <property type="evidence" value="ECO:0007669"/>
    <property type="project" value="InterPro"/>
</dbReference>
<feature type="signal peptide" evidence="5">
    <location>
        <begin position="1"/>
        <end position="18"/>
    </location>
</feature>
<evidence type="ECO:0000256" key="3">
    <source>
        <dbReference type="ARBA" id="ARBA00023157"/>
    </source>
</evidence>
<evidence type="ECO:0000256" key="4">
    <source>
        <dbReference type="ARBA" id="ARBA00023284"/>
    </source>
</evidence>
<evidence type="ECO:0000256" key="2">
    <source>
        <dbReference type="ARBA" id="ARBA00022748"/>
    </source>
</evidence>
<dbReference type="CDD" id="cd02966">
    <property type="entry name" value="TlpA_like_family"/>
    <property type="match status" value="1"/>
</dbReference>
<keyword evidence="5" id="KW-0732">Signal</keyword>
<evidence type="ECO:0000259" key="6">
    <source>
        <dbReference type="PROSITE" id="PS51352"/>
    </source>
</evidence>
<dbReference type="PROSITE" id="PS51352">
    <property type="entry name" value="THIOREDOXIN_2"/>
    <property type="match status" value="1"/>
</dbReference>
<dbReference type="GO" id="GO:0017004">
    <property type="term" value="P:cytochrome complex assembly"/>
    <property type="evidence" value="ECO:0007669"/>
    <property type="project" value="UniProtKB-KW"/>
</dbReference>
<dbReference type="RefSeq" id="WP_133575820.1">
    <property type="nucleotide sequence ID" value="NZ_SNYC01000004.1"/>
</dbReference>
<dbReference type="GO" id="GO:0030313">
    <property type="term" value="C:cell envelope"/>
    <property type="evidence" value="ECO:0007669"/>
    <property type="project" value="UniProtKB-SubCell"/>
</dbReference>
<dbReference type="Gene3D" id="3.40.30.10">
    <property type="entry name" value="Glutaredoxin"/>
    <property type="match status" value="1"/>
</dbReference>
<dbReference type="InterPro" id="IPR013740">
    <property type="entry name" value="Redoxin"/>
</dbReference>
<proteinExistence type="predicted"/>
<comment type="subcellular location">
    <subcellularLocation>
        <location evidence="1">Cell envelope</location>
    </subcellularLocation>
</comment>
<dbReference type="AlphaFoldDB" id="A0A4R6SVF1"/>
<dbReference type="InterPro" id="IPR050553">
    <property type="entry name" value="Thioredoxin_ResA/DsbE_sf"/>
</dbReference>
<accession>A0A4R6SVF1</accession>
<name>A0A4R6SVF1_9SPHI</name>
<dbReference type="Proteomes" id="UP000295620">
    <property type="component" value="Unassembled WGS sequence"/>
</dbReference>
<comment type="caution">
    <text evidence="7">The sequence shown here is derived from an EMBL/GenBank/DDBJ whole genome shotgun (WGS) entry which is preliminary data.</text>
</comment>
<evidence type="ECO:0000256" key="1">
    <source>
        <dbReference type="ARBA" id="ARBA00004196"/>
    </source>
</evidence>
<keyword evidence="3" id="KW-1015">Disulfide bond</keyword>
<dbReference type="OrthoDB" id="1095575at2"/>